<evidence type="ECO:0000313" key="2">
    <source>
        <dbReference type="EMBL" id="MCO1658079.1"/>
    </source>
</evidence>
<keyword evidence="1" id="KW-0732">Signal</keyword>
<evidence type="ECO:0000313" key="3">
    <source>
        <dbReference type="Proteomes" id="UP001165283"/>
    </source>
</evidence>
<proteinExistence type="predicted"/>
<comment type="caution">
    <text evidence="2">The sequence shown here is derived from an EMBL/GenBank/DDBJ whole genome shotgun (WGS) entry which is preliminary data.</text>
</comment>
<feature type="chain" id="PRO_5046467192" evidence="1">
    <location>
        <begin position="32"/>
        <end position="347"/>
    </location>
</feature>
<name>A0ABT1A5H0_9PSEU</name>
<dbReference type="EMBL" id="JAGSOV010000050">
    <property type="protein sequence ID" value="MCO1658079.1"/>
    <property type="molecule type" value="Genomic_DNA"/>
</dbReference>
<protein>
    <submittedName>
        <fullName evidence="2">Uncharacterized protein</fullName>
    </submittedName>
</protein>
<organism evidence="2 3">
    <name type="scientific">Pseudonocardia humida</name>
    <dbReference type="NCBI Taxonomy" id="2800819"/>
    <lineage>
        <taxon>Bacteria</taxon>
        <taxon>Bacillati</taxon>
        <taxon>Actinomycetota</taxon>
        <taxon>Actinomycetes</taxon>
        <taxon>Pseudonocardiales</taxon>
        <taxon>Pseudonocardiaceae</taxon>
        <taxon>Pseudonocardia</taxon>
    </lineage>
</organism>
<evidence type="ECO:0000256" key="1">
    <source>
        <dbReference type="SAM" id="SignalP"/>
    </source>
</evidence>
<keyword evidence="3" id="KW-1185">Reference proteome</keyword>
<dbReference type="RefSeq" id="WP_252441729.1">
    <property type="nucleotide sequence ID" value="NZ_JAGSOV010000050.1"/>
</dbReference>
<reference evidence="2" key="1">
    <citation type="submission" date="2021-04" db="EMBL/GenBank/DDBJ databases">
        <title>Pseudonocardia sp. nov., isolated from sandy soil of mangrove forest.</title>
        <authorList>
            <person name="Zan Z."/>
            <person name="Huang R."/>
            <person name="Liu W."/>
        </authorList>
    </citation>
    <scope>NUCLEOTIDE SEQUENCE</scope>
    <source>
        <strain evidence="2">S2-4</strain>
    </source>
</reference>
<sequence>MQFDTTARPRRRRVLAEALPLLLAVACTACATTTPGRASAPPPLPTSAEFFAGPDTIWRTPVPDAPVFDERSDSYVAGFAGPPPVVAIRNFTAPVFVADESTARYRIAPTAEYATPEATLERVPIPPNALADPADDGHLAVLDTTTDCVFEMYRAKRDGSGGWTAEWVNATPADGDGIYPDGLATRASGFSIAAGLIWPEELVAGRIDHALVFAYPATRAGDPVFPATRSDGRTDGPDTLPIGAHVVLDPELDLGALGLSGPELTIATALQEYGMYLADSSRGLSLFAVHPQSYPYDPYEEALGAGDLTYFGIEKIPFDRMKVLELGEEVTPYKGPVTPNRCSDSAR</sequence>
<feature type="signal peptide" evidence="1">
    <location>
        <begin position="1"/>
        <end position="31"/>
    </location>
</feature>
<accession>A0ABT1A5H0</accession>
<gene>
    <name evidence="2" type="ORF">KDL28_23745</name>
</gene>
<dbReference type="Proteomes" id="UP001165283">
    <property type="component" value="Unassembled WGS sequence"/>
</dbReference>